<dbReference type="PANTHER" id="PTHR15629:SF2">
    <property type="entry name" value="SH3 DOMAIN-CONTAINING YSC84-LIKE PROTEIN 1"/>
    <property type="match status" value="1"/>
</dbReference>
<dbReference type="Pfam" id="PF00018">
    <property type="entry name" value="SH3_1"/>
    <property type="match status" value="1"/>
</dbReference>
<gene>
    <name evidence="6" type="ORF">DACRYDRAFT_100545</name>
</gene>
<dbReference type="PANTHER" id="PTHR15629">
    <property type="entry name" value="SH3YL1 PROTEIN"/>
    <property type="match status" value="1"/>
</dbReference>
<dbReference type="GO" id="GO:0051666">
    <property type="term" value="P:actin cortical patch localization"/>
    <property type="evidence" value="ECO:0007669"/>
    <property type="project" value="TreeGrafter"/>
</dbReference>
<organism evidence="6 7">
    <name type="scientific">Dacryopinax primogenitus (strain DJM 731)</name>
    <name type="common">Brown rot fungus</name>
    <dbReference type="NCBI Taxonomy" id="1858805"/>
    <lineage>
        <taxon>Eukaryota</taxon>
        <taxon>Fungi</taxon>
        <taxon>Dikarya</taxon>
        <taxon>Basidiomycota</taxon>
        <taxon>Agaricomycotina</taxon>
        <taxon>Dacrymycetes</taxon>
        <taxon>Dacrymycetales</taxon>
        <taxon>Dacrymycetaceae</taxon>
        <taxon>Dacryopinax</taxon>
    </lineage>
</organism>
<sequence length="574" mass="62402">MPLIKLNSPIPVPLPKEVQKCAKILESFVDSSNNGLDGVIPRQVLQNAKGFAIFTVFKAGFVVSARAGSGVVIARLNDGSWSAPSAIGTAGMGFGGQAGAEVTDFLVVLNSRSAVRSFMSAGSLTLGGNMSIAVGPLGRNGEASGSLNTNGKLATMYSYSKTKGLFGGVSIEGSILVERQDANANAYRADVTAQQLLSGAVPPPYWAEPLIRALEACTGLPGGRKWINEDMDDWIASPNPYNPSRMGGGYEFGGIGTPPPDRHNRRRSLSSSLSRKSHEDEYFPEVPDHDFTAVSPRPGVTRRRSLFGSKGSRNNAYFNKQLEIDGYSVPNRGHDNDVDSKPSSESFGSSESSARGPHARERAGSLSRFCSLSLRPRSRSSRSTPGLPRDRDDDDPWNEEGYFLNEKDEGRRRSEGNEWDEWEPEPDPNYSYKIYKPRSRVDKAVVDEFDPYAPSKAYTTPSAHPPTSQLHPPPPVNDFSETDEATPFGDELELESKPRPTRQLSNKTDLKAPDLGLGKGIALYNFEAQQSGDLGFRRGDVIVITKKSQSTDDWWTGRIGGKAGMFPANYVEVV</sequence>
<feature type="compositionally biased region" description="Basic and acidic residues" evidence="4">
    <location>
        <begin position="276"/>
        <end position="291"/>
    </location>
</feature>
<evidence type="ECO:0000256" key="3">
    <source>
        <dbReference type="PROSITE-ProRule" id="PRU00192"/>
    </source>
</evidence>
<feature type="compositionally biased region" description="Low complexity" evidence="4">
    <location>
        <begin position="365"/>
        <end position="387"/>
    </location>
</feature>
<dbReference type="InterPro" id="IPR051702">
    <property type="entry name" value="SH3_domain_YSC84-like"/>
</dbReference>
<feature type="compositionally biased region" description="Acidic residues" evidence="4">
    <location>
        <begin position="417"/>
        <end position="426"/>
    </location>
</feature>
<evidence type="ECO:0000313" key="7">
    <source>
        <dbReference type="Proteomes" id="UP000030653"/>
    </source>
</evidence>
<evidence type="ECO:0000256" key="1">
    <source>
        <dbReference type="ARBA" id="ARBA00007761"/>
    </source>
</evidence>
<dbReference type="FunFam" id="2.30.30.40:FF:000100">
    <property type="entry name" value="SH3 domain-containing YSC84-like protein 1"/>
    <property type="match status" value="1"/>
</dbReference>
<dbReference type="HOGENOM" id="CLU_015320_2_2_1"/>
<dbReference type="OrthoDB" id="443981at2759"/>
<dbReference type="Proteomes" id="UP000030653">
    <property type="component" value="Unassembled WGS sequence"/>
</dbReference>
<feature type="non-terminal residue" evidence="6">
    <location>
        <position position="1"/>
    </location>
</feature>
<dbReference type="CDD" id="cd11525">
    <property type="entry name" value="SYLF_SH3YL1_like"/>
    <property type="match status" value="1"/>
</dbReference>
<dbReference type="PROSITE" id="PS50002">
    <property type="entry name" value="SH3"/>
    <property type="match status" value="1"/>
</dbReference>
<dbReference type="STRING" id="1858805.M5FYM3"/>
<feature type="compositionally biased region" description="Gly residues" evidence="4">
    <location>
        <begin position="246"/>
        <end position="256"/>
    </location>
</feature>
<evidence type="ECO:0000256" key="2">
    <source>
        <dbReference type="ARBA" id="ARBA00022443"/>
    </source>
</evidence>
<feature type="domain" description="SH3" evidence="5">
    <location>
        <begin position="515"/>
        <end position="574"/>
    </location>
</feature>
<dbReference type="SUPFAM" id="SSF50044">
    <property type="entry name" value="SH3-domain"/>
    <property type="match status" value="1"/>
</dbReference>
<dbReference type="InterPro" id="IPR007461">
    <property type="entry name" value="Ysc84_actin-binding"/>
</dbReference>
<dbReference type="AlphaFoldDB" id="M5FYM3"/>
<dbReference type="InterPro" id="IPR033643">
    <property type="entry name" value="SYLF_SH3YL1-like"/>
</dbReference>
<name>M5FYM3_DACPD</name>
<comment type="similarity">
    <text evidence="1">Belongs to the SH3YL1 family.</text>
</comment>
<feature type="compositionally biased region" description="Basic and acidic residues" evidence="4">
    <location>
        <begin position="332"/>
        <end position="342"/>
    </location>
</feature>
<accession>M5FYM3</accession>
<dbReference type="GO" id="GO:0035091">
    <property type="term" value="F:phosphatidylinositol binding"/>
    <property type="evidence" value="ECO:0007669"/>
    <property type="project" value="TreeGrafter"/>
</dbReference>
<dbReference type="InterPro" id="IPR001452">
    <property type="entry name" value="SH3_domain"/>
</dbReference>
<dbReference type="InterPro" id="IPR036028">
    <property type="entry name" value="SH3-like_dom_sf"/>
</dbReference>
<dbReference type="GO" id="GO:0051017">
    <property type="term" value="P:actin filament bundle assembly"/>
    <property type="evidence" value="ECO:0007669"/>
    <property type="project" value="TreeGrafter"/>
</dbReference>
<keyword evidence="7" id="KW-1185">Reference proteome</keyword>
<dbReference type="EMBL" id="JH795865">
    <property type="protein sequence ID" value="EJU00985.1"/>
    <property type="molecule type" value="Genomic_DNA"/>
</dbReference>
<dbReference type="Gene3D" id="2.30.30.40">
    <property type="entry name" value="SH3 Domains"/>
    <property type="match status" value="1"/>
</dbReference>
<dbReference type="RefSeq" id="XP_040627882.1">
    <property type="nucleotide sequence ID" value="XM_040767464.1"/>
</dbReference>
<feature type="compositionally biased region" description="Basic and acidic residues" evidence="4">
    <location>
        <begin position="405"/>
        <end position="416"/>
    </location>
</feature>
<dbReference type="GO" id="GO:0030479">
    <property type="term" value="C:actin cortical patch"/>
    <property type="evidence" value="ECO:0007669"/>
    <property type="project" value="TreeGrafter"/>
</dbReference>
<feature type="region of interest" description="Disordered" evidence="4">
    <location>
        <begin position="238"/>
        <end position="312"/>
    </location>
</feature>
<evidence type="ECO:0000313" key="6">
    <source>
        <dbReference type="EMBL" id="EJU00985.1"/>
    </source>
</evidence>
<feature type="region of interest" description="Disordered" evidence="4">
    <location>
        <begin position="326"/>
        <end position="429"/>
    </location>
</feature>
<keyword evidence="2 3" id="KW-0728">SH3 domain</keyword>
<protein>
    <submittedName>
        <fullName evidence="6">DUF500-domain-containing protein</fullName>
    </submittedName>
</protein>
<feature type="region of interest" description="Disordered" evidence="4">
    <location>
        <begin position="456"/>
        <end position="511"/>
    </location>
</feature>
<feature type="compositionally biased region" description="Low complexity" evidence="4">
    <location>
        <begin position="343"/>
        <end position="353"/>
    </location>
</feature>
<reference evidence="6 7" key="1">
    <citation type="journal article" date="2012" name="Science">
        <title>The Paleozoic origin of enzymatic lignin decomposition reconstructed from 31 fungal genomes.</title>
        <authorList>
            <person name="Floudas D."/>
            <person name="Binder M."/>
            <person name="Riley R."/>
            <person name="Barry K."/>
            <person name="Blanchette R.A."/>
            <person name="Henrissat B."/>
            <person name="Martinez A.T."/>
            <person name="Otillar R."/>
            <person name="Spatafora J.W."/>
            <person name="Yadav J.S."/>
            <person name="Aerts A."/>
            <person name="Benoit I."/>
            <person name="Boyd A."/>
            <person name="Carlson A."/>
            <person name="Copeland A."/>
            <person name="Coutinho P.M."/>
            <person name="de Vries R.P."/>
            <person name="Ferreira P."/>
            <person name="Findley K."/>
            <person name="Foster B."/>
            <person name="Gaskell J."/>
            <person name="Glotzer D."/>
            <person name="Gorecki P."/>
            <person name="Heitman J."/>
            <person name="Hesse C."/>
            <person name="Hori C."/>
            <person name="Igarashi K."/>
            <person name="Jurgens J.A."/>
            <person name="Kallen N."/>
            <person name="Kersten P."/>
            <person name="Kohler A."/>
            <person name="Kuees U."/>
            <person name="Kumar T.K.A."/>
            <person name="Kuo A."/>
            <person name="LaButti K."/>
            <person name="Larrondo L.F."/>
            <person name="Lindquist E."/>
            <person name="Ling A."/>
            <person name="Lombard V."/>
            <person name="Lucas S."/>
            <person name="Lundell T."/>
            <person name="Martin R."/>
            <person name="McLaughlin D.J."/>
            <person name="Morgenstern I."/>
            <person name="Morin E."/>
            <person name="Murat C."/>
            <person name="Nagy L.G."/>
            <person name="Nolan M."/>
            <person name="Ohm R.A."/>
            <person name="Patyshakuliyeva A."/>
            <person name="Rokas A."/>
            <person name="Ruiz-Duenas F.J."/>
            <person name="Sabat G."/>
            <person name="Salamov A."/>
            <person name="Samejima M."/>
            <person name="Schmutz J."/>
            <person name="Slot J.C."/>
            <person name="St John F."/>
            <person name="Stenlid J."/>
            <person name="Sun H."/>
            <person name="Sun S."/>
            <person name="Syed K."/>
            <person name="Tsang A."/>
            <person name="Wiebenga A."/>
            <person name="Young D."/>
            <person name="Pisabarro A."/>
            <person name="Eastwood D.C."/>
            <person name="Martin F."/>
            <person name="Cullen D."/>
            <person name="Grigoriev I.V."/>
            <person name="Hibbett D.S."/>
        </authorList>
    </citation>
    <scope>NUCLEOTIDE SEQUENCE [LARGE SCALE GENOMIC DNA]</scope>
    <source>
        <strain evidence="6 7">DJM-731 SS1</strain>
    </source>
</reference>
<dbReference type="GeneID" id="63682526"/>
<dbReference type="SMART" id="SM00326">
    <property type="entry name" value="SH3"/>
    <property type="match status" value="1"/>
</dbReference>
<evidence type="ECO:0000256" key="4">
    <source>
        <dbReference type="SAM" id="MobiDB-lite"/>
    </source>
</evidence>
<dbReference type="PRINTS" id="PR00452">
    <property type="entry name" value="SH3DOMAIN"/>
</dbReference>
<evidence type="ECO:0000259" key="5">
    <source>
        <dbReference type="PROSITE" id="PS50002"/>
    </source>
</evidence>
<dbReference type="CDD" id="cd11842">
    <property type="entry name" value="SH3_Ysc84p_like"/>
    <property type="match status" value="1"/>
</dbReference>
<dbReference type="GO" id="GO:0051015">
    <property type="term" value="F:actin filament binding"/>
    <property type="evidence" value="ECO:0007669"/>
    <property type="project" value="TreeGrafter"/>
</dbReference>
<dbReference type="OMA" id="TQNDWWT"/>
<dbReference type="Pfam" id="PF04366">
    <property type="entry name" value="Ysc84"/>
    <property type="match status" value="1"/>
</dbReference>
<proteinExistence type="inferred from homology"/>